<feature type="region of interest" description="Disordered" evidence="2">
    <location>
        <begin position="324"/>
        <end position="360"/>
    </location>
</feature>
<name>A0A7J6D2X6_9TELE</name>
<organism evidence="4 5">
    <name type="scientific">Onychostoma macrolepis</name>
    <dbReference type="NCBI Taxonomy" id="369639"/>
    <lineage>
        <taxon>Eukaryota</taxon>
        <taxon>Metazoa</taxon>
        <taxon>Chordata</taxon>
        <taxon>Craniata</taxon>
        <taxon>Vertebrata</taxon>
        <taxon>Euteleostomi</taxon>
        <taxon>Actinopterygii</taxon>
        <taxon>Neopterygii</taxon>
        <taxon>Teleostei</taxon>
        <taxon>Ostariophysi</taxon>
        <taxon>Cypriniformes</taxon>
        <taxon>Cyprinidae</taxon>
        <taxon>Acrossocheilinae</taxon>
        <taxon>Onychostoma</taxon>
    </lineage>
</organism>
<dbReference type="PANTHER" id="PTHR14522:SF2">
    <property type="entry name" value="PROLINE-RICH PROTEIN 14"/>
    <property type="match status" value="1"/>
</dbReference>
<proteinExistence type="predicted"/>
<reference evidence="4 5" key="1">
    <citation type="submission" date="2020-04" db="EMBL/GenBank/DDBJ databases">
        <title>Chromosome-level genome assembly of a cyprinid fish Onychostoma macrolepis by integration of Nanopore Sequencing, Bionano and Hi-C technology.</title>
        <authorList>
            <person name="Wang D."/>
        </authorList>
    </citation>
    <scope>NUCLEOTIDE SEQUENCE [LARGE SCALE GENOMIC DNA]</scope>
    <source>
        <strain evidence="4">SWU-2019</strain>
        <tissue evidence="4">Muscle</tissue>
    </source>
</reference>
<dbReference type="PANTHER" id="PTHR14522">
    <property type="entry name" value="EMO2-RELATED"/>
    <property type="match status" value="1"/>
</dbReference>
<evidence type="ECO:0000259" key="3">
    <source>
        <dbReference type="Pfam" id="PF15386"/>
    </source>
</evidence>
<feature type="region of interest" description="Disordered" evidence="2">
    <location>
        <begin position="1"/>
        <end position="22"/>
    </location>
</feature>
<gene>
    <name evidence="4" type="ORF">G5714_006118</name>
</gene>
<dbReference type="InterPro" id="IPR026320">
    <property type="entry name" value="PRR14"/>
</dbReference>
<dbReference type="OrthoDB" id="6163216at2759"/>
<keyword evidence="5" id="KW-1185">Reference proteome</keyword>
<dbReference type="Pfam" id="PF15386">
    <property type="entry name" value="Tantalus"/>
    <property type="match status" value="1"/>
</dbReference>
<feature type="compositionally biased region" description="Basic and acidic residues" evidence="2">
    <location>
        <begin position="825"/>
        <end position="835"/>
    </location>
</feature>
<evidence type="ECO:0000256" key="2">
    <source>
        <dbReference type="SAM" id="MobiDB-lite"/>
    </source>
</evidence>
<feature type="region of interest" description="Disordered" evidence="2">
    <location>
        <begin position="793"/>
        <end position="851"/>
    </location>
</feature>
<sequence length="1039" mass="114463">MLSNPPAEQKGTEQVPASAAGPCHRAALSPLYQEQLAIGCRETSREETESGEKTQPSDFEKGLLKEVRLENEGAPRQMTFDPKSSNFRVNSSSTRIHMCNQQEAKFRDQRWTPATFNTSPPAGPSGEQLGVLERFLVSHQTEMKRLLTDTFGSLTQHLEAVERRMDQLCSQSSAHTRSLAQLHSKVGQLGRDLSFGCPNTLSVSSACSRGVHAEVPKDYKGIISNISSLESRKDSVCSWAMSTPFQPSQIPDHKSEDLSCQDLSGNCSSTSSSCGILRTCCSGQKDNCLQSNYSPISDFEDLEMELEAEKDRVALNLLVDSVLSSSDDNGSRGLPCNQEVLSSDSVGNNKTGQEGEDTLNNQCLHVPENPLVPSVQFLRSSAPSGLKSNTNTFNLCSFAKAVNSKPSDESEKIQQQSFSQITFPFSTKLLGAQPNPDKSKGCSVLFPTSNKKEETILDKIKMNGLFHSTTTSLSNSTSVLDHVHTSRDVDELTGTNAGDSDESTKMVNKGQSVDCQLSNISHSKDSPFQGSSILPYCEIALPNQLVKGVGDQKSLGSLLTFYQTHSSSHLLAPRNRSSKPFLESDTTKLLNQLSDTAYRLVSRSCSSADLDRWTGCSRTGSKLKHCSGKKHHLPGFPALKVGETLSFSFFERAGGISKHWQPILEDLILPVSPRLTGTLACPSDALPIHLDKDSASCPSLSQLLRPISPPLSTFSKGSFSGAGVSTVLALSSPASFRMWFRHRRINFPFMQLSRPGIHTVVSRILGRRKCHPFRPLVDFTAPPGVDNDHHYIRRSSQEATPSRKRASARKATSSLSVCHVSKHRLTPERSLDHPSRHSISPKSVRLDGSPTESVGKSFAIASANVKYPGLHNRGTSTEMNQVELYETNSEAQGGQRSKRVSQIRIRKTVPKPDNNLTPMGLPKPKRLKKKEFSLEEIYTNKNYKSPTPNRSLETIFEEPKEKNGSLVCIGHQKRKRVLDFPDFTLPRKRKAKTNLGPLRVKGPRGRARRGRQDDVDLDVLLIEKLTELEDYFSRQGLEV</sequence>
<evidence type="ECO:0000313" key="4">
    <source>
        <dbReference type="EMBL" id="KAF4113573.1"/>
    </source>
</evidence>
<evidence type="ECO:0000313" key="5">
    <source>
        <dbReference type="Proteomes" id="UP000579812"/>
    </source>
</evidence>
<accession>A0A7J6D2X6</accession>
<keyword evidence="1" id="KW-0597">Phosphoprotein</keyword>
<feature type="region of interest" description="Disordered" evidence="2">
    <location>
        <begin position="39"/>
        <end position="61"/>
    </location>
</feature>
<protein>
    <recommendedName>
        <fullName evidence="3">Tantalus-like domain-containing protein</fullName>
    </recommendedName>
</protein>
<feature type="compositionally biased region" description="Basic and acidic residues" evidence="2">
    <location>
        <begin position="42"/>
        <end position="52"/>
    </location>
</feature>
<dbReference type="EMBL" id="JAAMOB010000005">
    <property type="protein sequence ID" value="KAF4113573.1"/>
    <property type="molecule type" value="Genomic_DNA"/>
</dbReference>
<dbReference type="AlphaFoldDB" id="A0A7J6D2X6"/>
<dbReference type="InterPro" id="IPR028149">
    <property type="entry name" value="Tantalus-like"/>
</dbReference>
<evidence type="ECO:0000256" key="1">
    <source>
        <dbReference type="ARBA" id="ARBA00022553"/>
    </source>
</evidence>
<feature type="compositionally biased region" description="Polar residues" evidence="2">
    <location>
        <begin position="339"/>
        <end position="360"/>
    </location>
</feature>
<dbReference type="Proteomes" id="UP000579812">
    <property type="component" value="Unassembled WGS sequence"/>
</dbReference>
<feature type="domain" description="Tantalus-like" evidence="3">
    <location>
        <begin position="916"/>
        <end position="973"/>
    </location>
</feature>
<comment type="caution">
    <text evidence="4">The sequence shown here is derived from an EMBL/GenBank/DDBJ whole genome shotgun (WGS) entry which is preliminary data.</text>
</comment>